<comment type="caution">
    <text evidence="1">The sequence shown here is derived from an EMBL/GenBank/DDBJ whole genome shotgun (WGS) entry which is preliminary data.</text>
</comment>
<dbReference type="EMBL" id="JAPDRQ010000178">
    <property type="protein sequence ID" value="KAJ9652875.1"/>
    <property type="molecule type" value="Genomic_DNA"/>
</dbReference>
<keyword evidence="2" id="KW-1185">Reference proteome</keyword>
<gene>
    <name evidence="1" type="ORF">H2198_007877</name>
</gene>
<name>A0ACC2ZYV0_9EURO</name>
<dbReference type="Proteomes" id="UP001172386">
    <property type="component" value="Unassembled WGS sequence"/>
</dbReference>
<evidence type="ECO:0000313" key="2">
    <source>
        <dbReference type="Proteomes" id="UP001172386"/>
    </source>
</evidence>
<sequence length="301" mass="33281">MGIFSRRKTRAEPGIKSREGSEATLTNEKQFYSKPTGLRIFTACVYLVAAVFLVLVEIGNINNNMVIRQTYFLKIDLANIIPETVPNAVLINTIAQSLGLHDFYQVGLWNYCAGYNGQGITYCSPPKTAYWFNPVEIILSELLVGASIALPTDVVTILNIVHTASTWMFACFMTGACLTFLCIFFSPMAFSKKPRWSHKTKRVFCRSLPITILTFLALLFTAAGAVIATVMFVIFRNTFDGAAEFNIQAKLGPEMLGFEWTAVGLLLLGFLMQIGTCCGICCCNGRKKAMRKSAQPPVSEK</sequence>
<organism evidence="1 2">
    <name type="scientific">Neophaeococcomyces mojaviensis</name>
    <dbReference type="NCBI Taxonomy" id="3383035"/>
    <lineage>
        <taxon>Eukaryota</taxon>
        <taxon>Fungi</taxon>
        <taxon>Dikarya</taxon>
        <taxon>Ascomycota</taxon>
        <taxon>Pezizomycotina</taxon>
        <taxon>Eurotiomycetes</taxon>
        <taxon>Chaetothyriomycetidae</taxon>
        <taxon>Chaetothyriales</taxon>
        <taxon>Chaetothyriales incertae sedis</taxon>
        <taxon>Neophaeococcomyces</taxon>
    </lineage>
</organism>
<reference evidence="1" key="1">
    <citation type="submission" date="2022-10" db="EMBL/GenBank/DDBJ databases">
        <title>Culturing micro-colonial fungi from biological soil crusts in the Mojave desert and describing Neophaeococcomyces mojavensis, and introducing the new genera and species Taxawa tesnikishii.</title>
        <authorList>
            <person name="Kurbessoian T."/>
            <person name="Stajich J.E."/>
        </authorList>
    </citation>
    <scope>NUCLEOTIDE SEQUENCE</scope>
    <source>
        <strain evidence="1">JES_112</strain>
    </source>
</reference>
<evidence type="ECO:0000313" key="1">
    <source>
        <dbReference type="EMBL" id="KAJ9652875.1"/>
    </source>
</evidence>
<proteinExistence type="predicted"/>
<accession>A0ACC2ZYV0</accession>
<protein>
    <submittedName>
        <fullName evidence="1">Uncharacterized protein</fullName>
    </submittedName>
</protein>